<dbReference type="InterPro" id="IPR000306">
    <property type="entry name" value="Znf_FYVE"/>
</dbReference>
<evidence type="ECO:0000259" key="9">
    <source>
        <dbReference type="PROSITE" id="PS50826"/>
    </source>
</evidence>
<keyword evidence="3" id="KW-0862">Zinc</keyword>
<feature type="domain" description="RUN" evidence="9">
    <location>
        <begin position="55"/>
        <end position="188"/>
    </location>
</feature>
<keyword evidence="4 6" id="KW-0175">Coiled coil</keyword>
<dbReference type="SUPFAM" id="SSF140741">
    <property type="entry name" value="RUN domain-like"/>
    <property type="match status" value="1"/>
</dbReference>
<feature type="domain" description="FYVE-type" evidence="8">
    <location>
        <begin position="694"/>
        <end position="756"/>
    </location>
</feature>
<dbReference type="FunFam" id="1.20.58.900:FF:000011">
    <property type="entry name" value="Uncharacterized protein, isoform B"/>
    <property type="match status" value="1"/>
</dbReference>
<dbReference type="Pfam" id="PF01363">
    <property type="entry name" value="FYVE"/>
    <property type="match status" value="1"/>
</dbReference>
<dbReference type="SUPFAM" id="SSF57903">
    <property type="entry name" value="FYVE/PHD zinc finger"/>
    <property type="match status" value="1"/>
</dbReference>
<dbReference type="GO" id="GO:0005737">
    <property type="term" value="C:cytoplasm"/>
    <property type="evidence" value="ECO:0007669"/>
    <property type="project" value="TreeGrafter"/>
</dbReference>
<feature type="region of interest" description="Disordered" evidence="7">
    <location>
        <begin position="437"/>
        <end position="528"/>
    </location>
</feature>
<dbReference type="EMBL" id="LR899011">
    <property type="protein sequence ID" value="CAD7084057.1"/>
    <property type="molecule type" value="Genomic_DNA"/>
</dbReference>
<dbReference type="Gene3D" id="1.20.58.900">
    <property type="match status" value="1"/>
</dbReference>
<sequence>MTHSIKSFCNDKLTILIDKQGRDPAAIERSNLVNICKLVVKELLEQSLRFGRMLDSDHLPLQHFFIVLEHVLRHGLKPKKGLLGPKKELWDILQSVEKYCIEAQDITTSVRDLPTVRTHMGRARAWLRIALMQKKLADYLQALIEHREEALAEYYEPHALMMSDEVVVIMGILVGLNVIDCNLCVKEEDLDSQQGVIDFSLYLRSSSRTSPEDEGAIIEGPGGNMNAVLDQKNYIEELNRHLNATVANLQAKVESLTTTNALMKEDLAIARNSLLALQAENQALRQSINRNSQSNISQTGNGDNHSQSGSDRVSTAEMELSESLADERKKTQELEKELKIQISLKAETDMAMKLLEKDIHEKQDTIVSLRRQLEDIKQINLEMYKKLQECEDELTQKGEMVSRLQTKASQIGQILQTLEKKYDSKIDQHDLIKEVLVKEKSNSSNHRRIQTNSHHQKLDKKPKGDGPPLKKLHLKVDPIPPFNANKVRKSPSISATTNDGNASSSSSSQDATKQNNKKPDADNTPGECEASLKHKTELLGKLESQKEDMATALSQLEKKYSLEKSNLSALQESTKSLSSQVTMSDERAARAEADVRLEREWRINLQEKEVKLKEQINNLQMYVRQLGDESKKSEHLKIELEKVRNQWSEAQKTLEELGIQLSVSKLQVSELQEKVQTAEKVNNQNEPANVWIPDKDATHCKGCSREFSMTRRKHHCRNCGEVFCHNCSEQAASLPNERGQMGKPVRVCDTCWKNITKT</sequence>
<evidence type="ECO:0000256" key="3">
    <source>
        <dbReference type="ARBA" id="ARBA00022833"/>
    </source>
</evidence>
<dbReference type="SMART" id="SM00064">
    <property type="entry name" value="FYVE"/>
    <property type="match status" value="1"/>
</dbReference>
<keyword evidence="11" id="KW-1185">Reference proteome</keyword>
<dbReference type="SMART" id="SM00593">
    <property type="entry name" value="RUN"/>
    <property type="match status" value="1"/>
</dbReference>
<feature type="compositionally biased region" description="Basic residues" evidence="7">
    <location>
        <begin position="445"/>
        <end position="458"/>
    </location>
</feature>
<evidence type="ECO:0000313" key="11">
    <source>
        <dbReference type="Proteomes" id="UP000594454"/>
    </source>
</evidence>
<gene>
    <name evidence="10" type="ORF">HERILL_LOCUS6973</name>
</gene>
<dbReference type="CDD" id="cd17681">
    <property type="entry name" value="RUN_RUFY1_like"/>
    <property type="match status" value="1"/>
</dbReference>
<evidence type="ECO:0000313" key="10">
    <source>
        <dbReference type="EMBL" id="CAD7084057.1"/>
    </source>
</evidence>
<organism evidence="10 11">
    <name type="scientific">Hermetia illucens</name>
    <name type="common">Black soldier fly</name>
    <dbReference type="NCBI Taxonomy" id="343691"/>
    <lineage>
        <taxon>Eukaryota</taxon>
        <taxon>Metazoa</taxon>
        <taxon>Ecdysozoa</taxon>
        <taxon>Arthropoda</taxon>
        <taxon>Hexapoda</taxon>
        <taxon>Insecta</taxon>
        <taxon>Pterygota</taxon>
        <taxon>Neoptera</taxon>
        <taxon>Endopterygota</taxon>
        <taxon>Diptera</taxon>
        <taxon>Brachycera</taxon>
        <taxon>Stratiomyomorpha</taxon>
        <taxon>Stratiomyidae</taxon>
        <taxon>Hermetiinae</taxon>
        <taxon>Hermetia</taxon>
    </lineage>
</organism>
<feature type="coiled-coil region" evidence="6">
    <location>
        <begin position="539"/>
        <end position="573"/>
    </location>
</feature>
<evidence type="ECO:0000256" key="2">
    <source>
        <dbReference type="ARBA" id="ARBA00022771"/>
    </source>
</evidence>
<dbReference type="InterPro" id="IPR011011">
    <property type="entry name" value="Znf_FYVE_PHD"/>
</dbReference>
<dbReference type="PANTHER" id="PTHR45956">
    <property type="entry name" value="RUN AND FYVE DOMAIN-CONTAINING PROTEIN 2-LIKE PROTEIN"/>
    <property type="match status" value="1"/>
</dbReference>
<evidence type="ECO:0000256" key="6">
    <source>
        <dbReference type="SAM" id="Coils"/>
    </source>
</evidence>
<accession>A0A7R8UNG6</accession>
<dbReference type="PANTHER" id="PTHR45956:SF6">
    <property type="entry name" value="RUN DOMAIN-CONTAINING PROTEIN"/>
    <property type="match status" value="1"/>
</dbReference>
<evidence type="ECO:0000259" key="8">
    <source>
        <dbReference type="PROSITE" id="PS50178"/>
    </source>
</evidence>
<feature type="compositionally biased region" description="Polar residues" evidence="7">
    <location>
        <begin position="491"/>
        <end position="502"/>
    </location>
</feature>
<evidence type="ECO:0008006" key="12">
    <source>
        <dbReference type="Google" id="ProtNLM"/>
    </source>
</evidence>
<dbReference type="CDD" id="cd15721">
    <property type="entry name" value="FYVE_RUFY1_like"/>
    <property type="match status" value="1"/>
</dbReference>
<dbReference type="PROSITE" id="PS50178">
    <property type="entry name" value="ZF_FYVE"/>
    <property type="match status" value="1"/>
</dbReference>
<keyword evidence="1" id="KW-0479">Metal-binding</keyword>
<dbReference type="Gene3D" id="3.30.40.10">
    <property type="entry name" value="Zinc/RING finger domain, C3HC4 (zinc finger)"/>
    <property type="match status" value="1"/>
</dbReference>
<dbReference type="PROSITE" id="PS50826">
    <property type="entry name" value="RUN"/>
    <property type="match status" value="1"/>
</dbReference>
<feature type="compositionally biased region" description="Polar residues" evidence="7">
    <location>
        <begin position="299"/>
        <end position="313"/>
    </location>
</feature>
<dbReference type="Pfam" id="PF02759">
    <property type="entry name" value="RUN"/>
    <property type="match status" value="1"/>
</dbReference>
<dbReference type="FunCoup" id="A0A7R8UNG6">
    <property type="interactions" value="1723"/>
</dbReference>
<name>A0A7R8UNG6_HERIL</name>
<keyword evidence="2 5" id="KW-0863">Zinc-finger</keyword>
<proteinExistence type="predicted"/>
<evidence type="ECO:0000256" key="5">
    <source>
        <dbReference type="PROSITE-ProRule" id="PRU00091"/>
    </source>
</evidence>
<dbReference type="InterPro" id="IPR013083">
    <property type="entry name" value="Znf_RING/FYVE/PHD"/>
</dbReference>
<dbReference type="InParanoid" id="A0A7R8UNG6"/>
<feature type="coiled-coil region" evidence="6">
    <location>
        <begin position="605"/>
        <end position="674"/>
    </location>
</feature>
<evidence type="ECO:0000256" key="7">
    <source>
        <dbReference type="SAM" id="MobiDB-lite"/>
    </source>
</evidence>
<dbReference type="InterPro" id="IPR004012">
    <property type="entry name" value="Run_dom"/>
</dbReference>
<reference evidence="10 11" key="1">
    <citation type="submission" date="2020-11" db="EMBL/GenBank/DDBJ databases">
        <authorList>
            <person name="Wallbank WR R."/>
            <person name="Pardo Diaz C."/>
            <person name="Kozak K."/>
            <person name="Martin S."/>
            <person name="Jiggins C."/>
            <person name="Moest M."/>
            <person name="Warren A I."/>
            <person name="Generalovic N T."/>
            <person name="Byers J.R.P. K."/>
            <person name="Montejo-Kovacevich G."/>
            <person name="Yen C E."/>
        </authorList>
    </citation>
    <scope>NUCLEOTIDE SEQUENCE [LARGE SCALE GENOMIC DNA]</scope>
</reference>
<dbReference type="OrthoDB" id="79871at2759"/>
<dbReference type="InterPro" id="IPR037213">
    <property type="entry name" value="Run_dom_sf"/>
</dbReference>
<evidence type="ECO:0000256" key="1">
    <source>
        <dbReference type="ARBA" id="ARBA00022723"/>
    </source>
</evidence>
<protein>
    <recommendedName>
        <fullName evidence="12">RUN and FYVE domain-containing protein 2</fullName>
    </recommendedName>
</protein>
<feature type="coiled-coil region" evidence="6">
    <location>
        <begin position="239"/>
        <end position="287"/>
    </location>
</feature>
<dbReference type="Proteomes" id="UP000594454">
    <property type="component" value="Chromosome 3"/>
</dbReference>
<dbReference type="AlphaFoldDB" id="A0A7R8UNG6"/>
<dbReference type="GO" id="GO:0008270">
    <property type="term" value="F:zinc ion binding"/>
    <property type="evidence" value="ECO:0007669"/>
    <property type="project" value="UniProtKB-KW"/>
</dbReference>
<dbReference type="InterPro" id="IPR017455">
    <property type="entry name" value="Znf_FYVE-rel"/>
</dbReference>
<feature type="region of interest" description="Disordered" evidence="7">
    <location>
        <begin position="293"/>
        <end position="330"/>
    </location>
</feature>
<dbReference type="InterPro" id="IPR047335">
    <property type="entry name" value="RUFY1-3"/>
</dbReference>
<evidence type="ECO:0000256" key="4">
    <source>
        <dbReference type="ARBA" id="ARBA00023054"/>
    </source>
</evidence>